<proteinExistence type="predicted"/>
<accession>A0A8J6NTE5</accession>
<organism evidence="1 2">
    <name type="scientific">Candidatus Desulfatibia profunda</name>
    <dbReference type="NCBI Taxonomy" id="2841695"/>
    <lineage>
        <taxon>Bacteria</taxon>
        <taxon>Pseudomonadati</taxon>
        <taxon>Thermodesulfobacteriota</taxon>
        <taxon>Desulfobacteria</taxon>
        <taxon>Desulfobacterales</taxon>
        <taxon>Desulfobacterales incertae sedis</taxon>
        <taxon>Candidatus Desulfatibia</taxon>
    </lineage>
</organism>
<dbReference type="GO" id="GO:0016787">
    <property type="term" value="F:hydrolase activity"/>
    <property type="evidence" value="ECO:0007669"/>
    <property type="project" value="UniProtKB-KW"/>
</dbReference>
<keyword evidence="1" id="KW-0378">Hydrolase</keyword>
<dbReference type="EMBL" id="JACNJH010000160">
    <property type="protein sequence ID" value="MBC8361947.1"/>
    <property type="molecule type" value="Genomic_DNA"/>
</dbReference>
<protein>
    <submittedName>
        <fullName evidence="1">Alpha/beta hydrolase</fullName>
    </submittedName>
</protein>
<dbReference type="AlphaFoldDB" id="A0A8J6NTE5"/>
<dbReference type="InterPro" id="IPR029058">
    <property type="entry name" value="AB_hydrolase_fold"/>
</dbReference>
<dbReference type="Gene3D" id="3.40.50.1820">
    <property type="entry name" value="alpha/beta hydrolase"/>
    <property type="match status" value="1"/>
</dbReference>
<dbReference type="Proteomes" id="UP000603434">
    <property type="component" value="Unassembled WGS sequence"/>
</dbReference>
<name>A0A8J6NTE5_9BACT</name>
<dbReference type="PANTHER" id="PTHR12277">
    <property type="entry name" value="ALPHA/BETA HYDROLASE DOMAIN-CONTAINING PROTEIN"/>
    <property type="match status" value="1"/>
</dbReference>
<comment type="caution">
    <text evidence="1">The sequence shown here is derived from an EMBL/GenBank/DDBJ whole genome shotgun (WGS) entry which is preliminary data.</text>
</comment>
<dbReference type="SUPFAM" id="SSF53474">
    <property type="entry name" value="alpha/beta-Hydrolases"/>
    <property type="match status" value="1"/>
</dbReference>
<evidence type="ECO:0000313" key="2">
    <source>
        <dbReference type="Proteomes" id="UP000603434"/>
    </source>
</evidence>
<reference evidence="1 2" key="1">
    <citation type="submission" date="2020-08" db="EMBL/GenBank/DDBJ databases">
        <title>Bridging the membrane lipid divide: bacteria of the FCB group superphylum have the potential to synthesize archaeal ether lipids.</title>
        <authorList>
            <person name="Villanueva L."/>
            <person name="Von Meijenfeldt F.A.B."/>
            <person name="Westbye A.B."/>
            <person name="Yadav S."/>
            <person name="Hopmans E.C."/>
            <person name="Dutilh B.E."/>
            <person name="Sinninghe Damste J.S."/>
        </authorList>
    </citation>
    <scope>NUCLEOTIDE SEQUENCE [LARGE SCALE GENOMIC DNA]</scope>
    <source>
        <strain evidence="1">NIOZ-UU30</strain>
    </source>
</reference>
<gene>
    <name evidence="1" type="ORF">H8E23_11160</name>
</gene>
<sequence length="252" mass="28536">MTEKGVVFFPERMLEATPKDYRLESYEDVFFDAIDGTRLHGWFVDGPDDRAVLLWFHGNAGNISHRLHNLKKLHDALQIPIFIFDYREYGLSEGEISKAGTFSDAHGAFRYLIGKKGFQPSSILLFGRSLGTALAVDIASKGTCLGVILEAAFTSTDDMMQRYFPFFAPQPASTVKYDSLSLIDRIRAPILFIHGQYDLTIPVTMARQLYDKAHAPKEFYEIPGADHNDTYLVAGNEYFAVWQKFLIKCLSQ</sequence>
<evidence type="ECO:0000313" key="1">
    <source>
        <dbReference type="EMBL" id="MBC8361947.1"/>
    </source>
</evidence>
<dbReference type="PANTHER" id="PTHR12277:SF81">
    <property type="entry name" value="PROTEIN ABHD13"/>
    <property type="match status" value="1"/>
</dbReference>